<dbReference type="OrthoDB" id="2562743at2759"/>
<evidence type="ECO:0000313" key="2">
    <source>
        <dbReference type="EMBL" id="RDL38132.1"/>
    </source>
</evidence>
<dbReference type="AlphaFoldDB" id="A0A370TRH3"/>
<dbReference type="EMBL" id="NPIC01000003">
    <property type="protein sequence ID" value="RDL38132.1"/>
    <property type="molecule type" value="Genomic_DNA"/>
</dbReference>
<dbReference type="RefSeq" id="XP_031870788.1">
    <property type="nucleotide sequence ID" value="XM_032014188.1"/>
</dbReference>
<protein>
    <submittedName>
        <fullName evidence="2">Uncharacterized protein</fullName>
    </submittedName>
</protein>
<dbReference type="STRING" id="2656787.A0A370TRH3"/>
<evidence type="ECO:0000256" key="1">
    <source>
        <dbReference type="SAM" id="Coils"/>
    </source>
</evidence>
<dbReference type="PANTHER" id="PTHR21974">
    <property type="entry name" value="RE15880P"/>
    <property type="match status" value="1"/>
</dbReference>
<evidence type="ECO:0000313" key="3">
    <source>
        <dbReference type="Proteomes" id="UP000254866"/>
    </source>
</evidence>
<dbReference type="GeneID" id="43598414"/>
<gene>
    <name evidence="2" type="ORF">BP5553_05565</name>
</gene>
<sequence length="365" mass="41113">MAAEAPPPPPTIHDHINYAATENNALLKTVSETDYAPAAAEQNKNYIAALTRQIRHKERHVEALASVRMKEKSSHEKYQDSTMRRLAYKMSGKRGEFEQKAAKEERDYFEAVQAEFEASRSLEALQKNLKEAQQTKEEMDMVLVTHQAASEALDKLYASVFDGPTPGFPEEDQAEQEVQSAKQLFNEAQGALSNEKQVVQILERTRQVMNYAISHMDDAESASRADIWGIGGSFADLSERSALARARDAVHQVEQLMQQAQQLSHETSPLGPMAIADGHFMSDMLFDNVFSDYAFHQLIKESTTQVVDASKKLVIETQKAKQRVVRWQGVADERRRTLMQAREKLQTIRRGVFDSVAGGLPEYQP</sequence>
<organism evidence="2 3">
    <name type="scientific">Venustampulla echinocandica</name>
    <dbReference type="NCBI Taxonomy" id="2656787"/>
    <lineage>
        <taxon>Eukaryota</taxon>
        <taxon>Fungi</taxon>
        <taxon>Dikarya</taxon>
        <taxon>Ascomycota</taxon>
        <taxon>Pezizomycotina</taxon>
        <taxon>Leotiomycetes</taxon>
        <taxon>Helotiales</taxon>
        <taxon>Pleuroascaceae</taxon>
        <taxon>Venustampulla</taxon>
    </lineage>
</organism>
<dbReference type="Proteomes" id="UP000254866">
    <property type="component" value="Unassembled WGS sequence"/>
</dbReference>
<feature type="coiled-coil region" evidence="1">
    <location>
        <begin position="115"/>
        <end position="142"/>
    </location>
</feature>
<name>A0A370TRH3_9HELO</name>
<comment type="caution">
    <text evidence="2">The sequence shown here is derived from an EMBL/GenBank/DDBJ whole genome shotgun (WGS) entry which is preliminary data.</text>
</comment>
<proteinExistence type="predicted"/>
<keyword evidence="1" id="KW-0175">Coiled coil</keyword>
<keyword evidence="3" id="KW-1185">Reference proteome</keyword>
<accession>A0A370TRH3</accession>
<dbReference type="PANTHER" id="PTHR21974:SF2">
    <property type="entry name" value="RE15880P"/>
    <property type="match status" value="1"/>
</dbReference>
<reference evidence="2 3" key="1">
    <citation type="journal article" date="2018" name="IMA Fungus">
        <title>IMA Genome-F 9: Draft genome sequence of Annulohypoxylon stygium, Aspergillus mulundensis, Berkeleyomyces basicola (syn. Thielaviopsis basicola), Ceratocystis smalleyi, two Cercospora beticola strains, Coleophoma cylindrospora, Fusarium fracticaudum, Phialophora cf. hyalina, and Morchella septimelata.</title>
        <authorList>
            <person name="Wingfield B.D."/>
            <person name="Bills G.F."/>
            <person name="Dong Y."/>
            <person name="Huang W."/>
            <person name="Nel W.J."/>
            <person name="Swalarsk-Parry B.S."/>
            <person name="Vaghefi N."/>
            <person name="Wilken P.M."/>
            <person name="An Z."/>
            <person name="de Beer Z.W."/>
            <person name="De Vos L."/>
            <person name="Chen L."/>
            <person name="Duong T.A."/>
            <person name="Gao Y."/>
            <person name="Hammerbacher A."/>
            <person name="Kikkert J.R."/>
            <person name="Li Y."/>
            <person name="Li H."/>
            <person name="Li K."/>
            <person name="Li Q."/>
            <person name="Liu X."/>
            <person name="Ma X."/>
            <person name="Naidoo K."/>
            <person name="Pethybridge S.J."/>
            <person name="Sun J."/>
            <person name="Steenkamp E.T."/>
            <person name="van der Nest M.A."/>
            <person name="van Wyk S."/>
            <person name="Wingfield M.J."/>
            <person name="Xiong C."/>
            <person name="Yue Q."/>
            <person name="Zhang X."/>
        </authorList>
    </citation>
    <scope>NUCLEOTIDE SEQUENCE [LARGE SCALE GENOMIC DNA]</scope>
    <source>
        <strain evidence="2 3">BP 5553</strain>
    </source>
</reference>